<sequence>MFKVQAGMDKGAPGPDGVPADLFGPVRAWDGADPRHDRQTVATKYAQPVFGSERRTVEETFPGASQVLACIQVDGDGRWKPEPEHGESLQRGRQEQGARSGWPGEDPSDRNAATVHEHRSLEA</sequence>
<name>A0ABS4W6R4_9PSEU</name>
<gene>
    <name evidence="2" type="ORF">JOF36_007668</name>
</gene>
<comment type="caution">
    <text evidence="2">The sequence shown here is derived from an EMBL/GenBank/DDBJ whole genome shotgun (WGS) entry which is preliminary data.</text>
</comment>
<organism evidence="2 3">
    <name type="scientific">Pseudonocardia parietis</name>
    <dbReference type="NCBI Taxonomy" id="570936"/>
    <lineage>
        <taxon>Bacteria</taxon>
        <taxon>Bacillati</taxon>
        <taxon>Actinomycetota</taxon>
        <taxon>Actinomycetes</taxon>
        <taxon>Pseudonocardiales</taxon>
        <taxon>Pseudonocardiaceae</taxon>
        <taxon>Pseudonocardia</taxon>
    </lineage>
</organism>
<proteinExistence type="predicted"/>
<dbReference type="Proteomes" id="UP001519295">
    <property type="component" value="Unassembled WGS sequence"/>
</dbReference>
<accession>A0ABS4W6R4</accession>
<evidence type="ECO:0000313" key="2">
    <source>
        <dbReference type="EMBL" id="MBP2371895.1"/>
    </source>
</evidence>
<reference evidence="2 3" key="1">
    <citation type="submission" date="2021-03" db="EMBL/GenBank/DDBJ databases">
        <title>Sequencing the genomes of 1000 actinobacteria strains.</title>
        <authorList>
            <person name="Klenk H.-P."/>
        </authorList>
    </citation>
    <scope>NUCLEOTIDE SEQUENCE [LARGE SCALE GENOMIC DNA]</scope>
    <source>
        <strain evidence="2 3">DSM 45256</strain>
    </source>
</reference>
<feature type="compositionally biased region" description="Basic and acidic residues" evidence="1">
    <location>
        <begin position="75"/>
        <end position="96"/>
    </location>
</feature>
<protein>
    <submittedName>
        <fullName evidence="2">Uncharacterized protein</fullName>
    </submittedName>
</protein>
<feature type="region of interest" description="Disordered" evidence="1">
    <location>
        <begin position="1"/>
        <end position="39"/>
    </location>
</feature>
<evidence type="ECO:0000256" key="1">
    <source>
        <dbReference type="SAM" id="MobiDB-lite"/>
    </source>
</evidence>
<feature type="region of interest" description="Disordered" evidence="1">
    <location>
        <begin position="75"/>
        <end position="123"/>
    </location>
</feature>
<keyword evidence="3" id="KW-1185">Reference proteome</keyword>
<dbReference type="EMBL" id="JAGINU010000004">
    <property type="protein sequence ID" value="MBP2371895.1"/>
    <property type="molecule type" value="Genomic_DNA"/>
</dbReference>
<evidence type="ECO:0000313" key="3">
    <source>
        <dbReference type="Proteomes" id="UP001519295"/>
    </source>
</evidence>
<feature type="compositionally biased region" description="Basic and acidic residues" evidence="1">
    <location>
        <begin position="30"/>
        <end position="39"/>
    </location>
</feature>